<dbReference type="Proteomes" id="UP000035800">
    <property type="component" value="Chromosome I"/>
</dbReference>
<gene>
    <name evidence="1" type="ORF">LSS_18948</name>
</gene>
<dbReference type="EMBL" id="CP006694">
    <property type="protein sequence ID" value="EKT85172.1"/>
    <property type="molecule type" value="Genomic_DNA"/>
</dbReference>
<dbReference type="KEGG" id="lst:LSS_18948"/>
<reference evidence="1 2" key="2">
    <citation type="journal article" date="2014" name="Emerg. Microbes Infect.">
        <title>Potential impact on kidney infection: a whole-genome analysis of Leptospira santarosai serovar Shermani.</title>
        <authorList>
            <person name="Chou L.F."/>
            <person name="Chen T.W."/>
            <person name="Ko Y.C."/>
            <person name="Pan M.J."/>
            <person name="Tian Y.C."/>
            <person name="Chiu C.H."/>
            <person name="Tang P."/>
            <person name="Hung C.C."/>
            <person name="Yang C.W."/>
        </authorList>
    </citation>
    <scope>NUCLEOTIDE SEQUENCE</scope>
    <source>
        <strain evidence="1 2">LT 821</strain>
    </source>
</reference>
<accession>K8Y391</accession>
<reference evidence="1 2" key="1">
    <citation type="journal article" date="2012" name="Gene">
        <title>Sequence of Leptospira santarosai serovar Shermani genome and prediction of virulence-associated genes.</title>
        <authorList>
            <person name="Chou L.F."/>
            <person name="Chen Y.T."/>
            <person name="Lu C.W."/>
            <person name="Ko Y.C."/>
            <person name="Tang C.Y."/>
            <person name="Pan M.J."/>
            <person name="Tian Y.C."/>
            <person name="Chiu C.H."/>
            <person name="Hung C.C."/>
            <person name="Yang C.W."/>
        </authorList>
    </citation>
    <scope>NUCLEOTIDE SEQUENCE [LARGE SCALE GENOMIC DNA]</scope>
    <source>
        <strain evidence="1">LT 821</strain>
    </source>
</reference>
<protein>
    <submittedName>
        <fullName evidence="1">Uncharacterized protein</fullName>
    </submittedName>
</protein>
<organism evidence="1 2">
    <name type="scientific">Leptospira santarosai serovar Shermani str. LT 821</name>
    <dbReference type="NCBI Taxonomy" id="758847"/>
    <lineage>
        <taxon>Bacteria</taxon>
        <taxon>Pseudomonadati</taxon>
        <taxon>Spirochaetota</taxon>
        <taxon>Spirochaetia</taxon>
        <taxon>Leptospirales</taxon>
        <taxon>Leptospiraceae</taxon>
        <taxon>Leptospira</taxon>
    </lineage>
</organism>
<proteinExistence type="predicted"/>
<sequence>MCFWIVKIDLFLNFRSVFRKKSSTEISILKGKTLLILLHEFDSLQEESI</sequence>
<evidence type="ECO:0000313" key="1">
    <source>
        <dbReference type="EMBL" id="EKT85172.1"/>
    </source>
</evidence>
<name>K8Y391_9LEPT</name>
<evidence type="ECO:0000313" key="2">
    <source>
        <dbReference type="Proteomes" id="UP000035800"/>
    </source>
</evidence>
<dbReference type="AlphaFoldDB" id="K8Y391"/>